<dbReference type="Pfam" id="PF00905">
    <property type="entry name" value="Transpeptidase"/>
    <property type="match status" value="1"/>
</dbReference>
<dbReference type="InterPro" id="IPR001460">
    <property type="entry name" value="PCN-bd_Tpept"/>
</dbReference>
<evidence type="ECO:0000313" key="3">
    <source>
        <dbReference type="Proteomes" id="UP000220251"/>
    </source>
</evidence>
<keyword evidence="3" id="KW-1185">Reference proteome</keyword>
<dbReference type="RefSeq" id="WP_098037780.1">
    <property type="nucleotide sequence ID" value="NZ_CWGJ01000010.1"/>
</dbReference>
<dbReference type="GO" id="GO:0008658">
    <property type="term" value="F:penicillin binding"/>
    <property type="evidence" value="ECO:0007669"/>
    <property type="project" value="InterPro"/>
</dbReference>
<accession>A0A0H5DNJ5</accession>
<dbReference type="EMBL" id="CWGJ01000010">
    <property type="protein sequence ID" value="CRX37916.1"/>
    <property type="molecule type" value="Genomic_DNA"/>
</dbReference>
<reference evidence="3" key="1">
    <citation type="submission" date="2015-06" db="EMBL/GenBank/DDBJ databases">
        <authorList>
            <person name="Bertelli C."/>
        </authorList>
    </citation>
    <scope>NUCLEOTIDE SEQUENCE [LARGE SCALE GENOMIC DNA]</scope>
    <source>
        <strain evidence="3">CRIB-30</strain>
    </source>
</reference>
<name>A0A0H5DNJ5_9BACT</name>
<evidence type="ECO:0000259" key="1">
    <source>
        <dbReference type="Pfam" id="PF00905"/>
    </source>
</evidence>
<dbReference type="AlphaFoldDB" id="A0A0H5DNJ5"/>
<dbReference type="Proteomes" id="UP000220251">
    <property type="component" value="Unassembled WGS sequence"/>
</dbReference>
<evidence type="ECO:0000313" key="2">
    <source>
        <dbReference type="EMBL" id="CRX37916.1"/>
    </source>
</evidence>
<proteinExistence type="predicted"/>
<feature type="domain" description="Penicillin-binding protein transpeptidase" evidence="1">
    <location>
        <begin position="46"/>
        <end position="250"/>
    </location>
</feature>
<protein>
    <submittedName>
        <fullName evidence="2">Putative beta-lactamase</fullName>
    </submittedName>
</protein>
<gene>
    <name evidence="2" type="ORF">ELAC_0561</name>
</gene>
<dbReference type="Gene3D" id="3.40.710.10">
    <property type="entry name" value="DD-peptidase/beta-lactamase superfamily"/>
    <property type="match status" value="1"/>
</dbReference>
<sequence>MNRTLSKLLALFLCTLINTPLFTLEENFIVLNALTDQVIEERGPHVNDRITPCSTFKITLALMGYDSGILTDENNPVWHYKEGYDDFLEAWKAPQTPASWMKFSCLWYSRIIAETLGEERFRHYLDLFDYGNRDTSGGLPAPCWINSSLKISPKEQALFIQKMVLGKLPVSQEAFNKTKAILFQGITQDGSRLYGKTGWTGSRKDESGNAYEIGWFVGWVEKGQDVFPFAYYIRDSKIELTQRIPRAKQLLQETTDE</sequence>
<dbReference type="SUPFAM" id="SSF56601">
    <property type="entry name" value="beta-lactamase/transpeptidase-like"/>
    <property type="match status" value="1"/>
</dbReference>
<dbReference type="InterPro" id="IPR012338">
    <property type="entry name" value="Beta-lactam/transpept-like"/>
</dbReference>
<dbReference type="OrthoDB" id="9762883at2"/>
<organism evidence="2 3">
    <name type="scientific">Estrella lausannensis</name>
    <dbReference type="NCBI Taxonomy" id="483423"/>
    <lineage>
        <taxon>Bacteria</taxon>
        <taxon>Pseudomonadati</taxon>
        <taxon>Chlamydiota</taxon>
        <taxon>Chlamydiia</taxon>
        <taxon>Parachlamydiales</taxon>
        <taxon>Candidatus Criblamydiaceae</taxon>
        <taxon>Estrella</taxon>
    </lineage>
</organism>